<dbReference type="Proteomes" id="UP001151760">
    <property type="component" value="Unassembled WGS sequence"/>
</dbReference>
<dbReference type="EMBL" id="BQNB010018488">
    <property type="protein sequence ID" value="GJT74979.1"/>
    <property type="molecule type" value="Genomic_DNA"/>
</dbReference>
<gene>
    <name evidence="1" type="ORF">Tco_1041704</name>
</gene>
<proteinExistence type="predicted"/>
<reference evidence="1" key="1">
    <citation type="journal article" date="2022" name="Int. J. Mol. Sci.">
        <title>Draft Genome of Tanacetum Coccineum: Genomic Comparison of Closely Related Tanacetum-Family Plants.</title>
        <authorList>
            <person name="Yamashiro T."/>
            <person name="Shiraishi A."/>
            <person name="Nakayama K."/>
            <person name="Satake H."/>
        </authorList>
    </citation>
    <scope>NUCLEOTIDE SEQUENCE</scope>
</reference>
<name>A0ABQ5GHN6_9ASTR</name>
<evidence type="ECO:0000313" key="1">
    <source>
        <dbReference type="EMBL" id="GJT74979.1"/>
    </source>
</evidence>
<reference evidence="1" key="2">
    <citation type="submission" date="2022-01" db="EMBL/GenBank/DDBJ databases">
        <authorList>
            <person name="Yamashiro T."/>
            <person name="Shiraishi A."/>
            <person name="Satake H."/>
            <person name="Nakayama K."/>
        </authorList>
    </citation>
    <scope>NUCLEOTIDE SEQUENCE</scope>
</reference>
<comment type="caution">
    <text evidence="1">The sequence shown here is derived from an EMBL/GenBank/DDBJ whole genome shotgun (WGS) entry which is preliminary data.</text>
</comment>
<accession>A0ABQ5GHN6</accession>
<protein>
    <submittedName>
        <fullName evidence="1">Uncharacterized protein</fullName>
    </submittedName>
</protein>
<evidence type="ECO:0000313" key="2">
    <source>
        <dbReference type="Proteomes" id="UP001151760"/>
    </source>
</evidence>
<sequence>MFGKRADEVVLQTRFGVGKICVEHLVVATTVGLIKLSFPHGFPGSFSMSFCISQLSLRVCAMFPYGLCIECFCNDPVSSSHDIVVVSVFVADIDTNFSSLVICLHKRQLESCVYVSSQCFDAGDEYEMRGSE</sequence>
<keyword evidence="2" id="KW-1185">Reference proteome</keyword>
<organism evidence="1 2">
    <name type="scientific">Tanacetum coccineum</name>
    <dbReference type="NCBI Taxonomy" id="301880"/>
    <lineage>
        <taxon>Eukaryota</taxon>
        <taxon>Viridiplantae</taxon>
        <taxon>Streptophyta</taxon>
        <taxon>Embryophyta</taxon>
        <taxon>Tracheophyta</taxon>
        <taxon>Spermatophyta</taxon>
        <taxon>Magnoliopsida</taxon>
        <taxon>eudicotyledons</taxon>
        <taxon>Gunneridae</taxon>
        <taxon>Pentapetalae</taxon>
        <taxon>asterids</taxon>
        <taxon>campanulids</taxon>
        <taxon>Asterales</taxon>
        <taxon>Asteraceae</taxon>
        <taxon>Asteroideae</taxon>
        <taxon>Anthemideae</taxon>
        <taxon>Anthemidinae</taxon>
        <taxon>Tanacetum</taxon>
    </lineage>
</organism>